<dbReference type="SUPFAM" id="SSF51735">
    <property type="entry name" value="NAD(P)-binding Rossmann-fold domains"/>
    <property type="match status" value="1"/>
</dbReference>
<dbReference type="PRINTS" id="PR00080">
    <property type="entry name" value="SDRFAMILY"/>
</dbReference>
<evidence type="ECO:0000313" key="4">
    <source>
        <dbReference type="EMBL" id="KZS94917.1"/>
    </source>
</evidence>
<dbReference type="InterPro" id="IPR002347">
    <property type="entry name" value="SDR_fam"/>
</dbReference>
<name>A0A164WBW5_9AGAM</name>
<dbReference type="Proteomes" id="UP000076722">
    <property type="component" value="Unassembled WGS sequence"/>
</dbReference>
<evidence type="ECO:0000256" key="3">
    <source>
        <dbReference type="RuleBase" id="RU000363"/>
    </source>
</evidence>
<dbReference type="AlphaFoldDB" id="A0A164WBW5"/>
<evidence type="ECO:0000313" key="5">
    <source>
        <dbReference type="Proteomes" id="UP000076722"/>
    </source>
</evidence>
<accession>A0A164WBW5</accession>
<proteinExistence type="inferred from homology"/>
<dbReference type="PANTHER" id="PTHR43976">
    <property type="entry name" value="SHORT CHAIN DEHYDROGENASE"/>
    <property type="match status" value="1"/>
</dbReference>
<protein>
    <submittedName>
        <fullName evidence="4">NAD(P)-binding protein</fullName>
    </submittedName>
</protein>
<evidence type="ECO:0000256" key="2">
    <source>
        <dbReference type="ARBA" id="ARBA00023002"/>
    </source>
</evidence>
<dbReference type="Pfam" id="PF00106">
    <property type="entry name" value="adh_short"/>
    <property type="match status" value="1"/>
</dbReference>
<keyword evidence="5" id="KW-1185">Reference proteome</keyword>
<comment type="similarity">
    <text evidence="1 3">Belongs to the short-chain dehydrogenases/reductases (SDR) family.</text>
</comment>
<dbReference type="PRINTS" id="PR00081">
    <property type="entry name" value="GDHRDH"/>
</dbReference>
<keyword evidence="2" id="KW-0560">Oxidoreductase</keyword>
<dbReference type="InterPro" id="IPR036291">
    <property type="entry name" value="NAD(P)-bd_dom_sf"/>
</dbReference>
<organism evidence="4 5">
    <name type="scientific">Sistotremastrum niveocremeum HHB9708</name>
    <dbReference type="NCBI Taxonomy" id="1314777"/>
    <lineage>
        <taxon>Eukaryota</taxon>
        <taxon>Fungi</taxon>
        <taxon>Dikarya</taxon>
        <taxon>Basidiomycota</taxon>
        <taxon>Agaricomycotina</taxon>
        <taxon>Agaricomycetes</taxon>
        <taxon>Sistotremastrales</taxon>
        <taxon>Sistotremastraceae</taxon>
        <taxon>Sertulicium</taxon>
        <taxon>Sertulicium niveocremeum</taxon>
    </lineage>
</organism>
<evidence type="ECO:0000256" key="1">
    <source>
        <dbReference type="ARBA" id="ARBA00006484"/>
    </source>
</evidence>
<reference evidence="4 5" key="1">
    <citation type="journal article" date="2016" name="Mol. Biol. Evol.">
        <title>Comparative Genomics of Early-Diverging Mushroom-Forming Fungi Provides Insights into the Origins of Lignocellulose Decay Capabilities.</title>
        <authorList>
            <person name="Nagy L.G."/>
            <person name="Riley R."/>
            <person name="Tritt A."/>
            <person name="Adam C."/>
            <person name="Daum C."/>
            <person name="Floudas D."/>
            <person name="Sun H."/>
            <person name="Yadav J.S."/>
            <person name="Pangilinan J."/>
            <person name="Larsson K.H."/>
            <person name="Matsuura K."/>
            <person name="Barry K."/>
            <person name="Labutti K."/>
            <person name="Kuo R."/>
            <person name="Ohm R.A."/>
            <person name="Bhattacharya S.S."/>
            <person name="Shirouzu T."/>
            <person name="Yoshinaga Y."/>
            <person name="Martin F.M."/>
            <person name="Grigoriev I.V."/>
            <person name="Hibbett D.S."/>
        </authorList>
    </citation>
    <scope>NUCLEOTIDE SEQUENCE [LARGE SCALE GENOMIC DNA]</scope>
    <source>
        <strain evidence="4 5">HHB9708</strain>
    </source>
</reference>
<dbReference type="EMBL" id="KV419403">
    <property type="protein sequence ID" value="KZS94917.1"/>
    <property type="molecule type" value="Genomic_DNA"/>
</dbReference>
<dbReference type="STRING" id="1314777.A0A164WBW5"/>
<dbReference type="OrthoDB" id="1274115at2759"/>
<dbReference type="GO" id="GO:0016491">
    <property type="term" value="F:oxidoreductase activity"/>
    <property type="evidence" value="ECO:0007669"/>
    <property type="project" value="UniProtKB-KW"/>
</dbReference>
<dbReference type="CDD" id="cd05374">
    <property type="entry name" value="17beta-HSD-like_SDR_c"/>
    <property type="match status" value="1"/>
</dbReference>
<sequence>MSLFQKAGQKVWFITGTSSGFGLHLVQTALSRGDKVIATARPSSLPKLTSALTSFDFSKSTNPEVKVDQENCVALGLDVTSDLESIKQVAEEAIKVWGRVDVVVNNAGFGTVGTHEESGVAGLLNQFQTNFFGPVNVTNAFLPHMRSRQSGTIVNIGSRSGWRTNIPLTGLYGSSKAALHAFTETLTTEVKSFNIRVLLVEPGAFRTSAIRTSNTHPRPADSTSNHALADSMLAPGSFSIDAYQPLHERVIQFMHSTVGKEEGDPVKGAGVIVDVVRGEGVAEGKEWPEWLFLGEDCISDVRAKIGRILKTIEQWEDVAVNTKLVEKAE</sequence>
<dbReference type="PANTHER" id="PTHR43976:SF16">
    <property type="entry name" value="SHORT-CHAIN DEHYDROGENASE_REDUCTASE FAMILY PROTEIN"/>
    <property type="match status" value="1"/>
</dbReference>
<gene>
    <name evidence="4" type="ORF">SISNIDRAFT_548848</name>
</gene>
<dbReference type="InterPro" id="IPR051911">
    <property type="entry name" value="SDR_oxidoreductase"/>
</dbReference>
<dbReference type="Gene3D" id="3.40.50.720">
    <property type="entry name" value="NAD(P)-binding Rossmann-like Domain"/>
    <property type="match status" value="1"/>
</dbReference>